<keyword evidence="2" id="KW-0813">Transport</keyword>
<dbReference type="GeneID" id="67010809"/>
<keyword evidence="5 6" id="KW-0472">Membrane</keyword>
<evidence type="ECO:0000259" key="7">
    <source>
        <dbReference type="PROSITE" id="PS50850"/>
    </source>
</evidence>
<organism evidence="8 9">
    <name type="scientific">Alternaria atra</name>
    <dbReference type="NCBI Taxonomy" id="119953"/>
    <lineage>
        <taxon>Eukaryota</taxon>
        <taxon>Fungi</taxon>
        <taxon>Dikarya</taxon>
        <taxon>Ascomycota</taxon>
        <taxon>Pezizomycotina</taxon>
        <taxon>Dothideomycetes</taxon>
        <taxon>Pleosporomycetidae</taxon>
        <taxon>Pleosporales</taxon>
        <taxon>Pleosporineae</taxon>
        <taxon>Pleosporaceae</taxon>
        <taxon>Alternaria</taxon>
        <taxon>Alternaria sect. Ulocladioides</taxon>
    </lineage>
</organism>
<dbReference type="Gene3D" id="1.20.1250.20">
    <property type="entry name" value="MFS general substrate transporter like domains"/>
    <property type="match status" value="3"/>
</dbReference>
<comment type="caution">
    <text evidence="8">The sequence shown here is derived from an EMBL/GenBank/DDBJ whole genome shotgun (WGS) entry which is preliminary data.</text>
</comment>
<evidence type="ECO:0000256" key="3">
    <source>
        <dbReference type="ARBA" id="ARBA00022692"/>
    </source>
</evidence>
<dbReference type="Gene3D" id="1.20.1720.10">
    <property type="entry name" value="Multidrug resistance protein D"/>
    <property type="match status" value="1"/>
</dbReference>
<gene>
    <name evidence="8" type="ORF">ALTATR162_LOCUS10627</name>
</gene>
<dbReference type="FunFam" id="1.20.1250.20:FF:000034">
    <property type="entry name" value="MFS general substrate transporter"/>
    <property type="match status" value="1"/>
</dbReference>
<feature type="transmembrane region" description="Helical" evidence="6">
    <location>
        <begin position="425"/>
        <end position="446"/>
    </location>
</feature>
<feature type="transmembrane region" description="Helical" evidence="6">
    <location>
        <begin position="990"/>
        <end position="1012"/>
    </location>
</feature>
<feature type="domain" description="Major facilitator superfamily (MFS) profile" evidence="7">
    <location>
        <begin position="614"/>
        <end position="1050"/>
    </location>
</feature>
<dbReference type="AlphaFoldDB" id="A0A8J2IEE9"/>
<dbReference type="PANTHER" id="PTHR43791">
    <property type="entry name" value="PERMEASE-RELATED"/>
    <property type="match status" value="1"/>
</dbReference>
<reference evidence="8" key="1">
    <citation type="submission" date="2021-05" db="EMBL/GenBank/DDBJ databases">
        <authorList>
            <person name="Stam R."/>
        </authorList>
    </citation>
    <scope>NUCLEOTIDE SEQUENCE</scope>
    <source>
        <strain evidence="8">CS162</strain>
    </source>
</reference>
<feature type="transmembrane region" description="Helical" evidence="6">
    <location>
        <begin position="874"/>
        <end position="891"/>
    </location>
</feature>
<feature type="transmembrane region" description="Helical" evidence="6">
    <location>
        <begin position="360"/>
        <end position="382"/>
    </location>
</feature>
<feature type="transmembrane region" description="Helical" evidence="6">
    <location>
        <begin position="223"/>
        <end position="241"/>
    </location>
</feature>
<dbReference type="InterPro" id="IPR036259">
    <property type="entry name" value="MFS_trans_sf"/>
</dbReference>
<feature type="transmembrane region" description="Helical" evidence="6">
    <location>
        <begin position="740"/>
        <end position="761"/>
    </location>
</feature>
<evidence type="ECO:0000256" key="1">
    <source>
        <dbReference type="ARBA" id="ARBA00004141"/>
    </source>
</evidence>
<accession>A0A8J2IEE9</accession>
<feature type="transmembrane region" description="Helical" evidence="6">
    <location>
        <begin position="183"/>
        <end position="203"/>
    </location>
</feature>
<name>A0A8J2IEE9_9PLEO</name>
<dbReference type="GO" id="GO:0022857">
    <property type="term" value="F:transmembrane transporter activity"/>
    <property type="evidence" value="ECO:0007669"/>
    <property type="project" value="InterPro"/>
</dbReference>
<evidence type="ECO:0000313" key="9">
    <source>
        <dbReference type="Proteomes" id="UP000676310"/>
    </source>
</evidence>
<feature type="transmembrane region" description="Helical" evidence="6">
    <location>
        <begin position="923"/>
        <end position="946"/>
    </location>
</feature>
<keyword evidence="4 6" id="KW-1133">Transmembrane helix</keyword>
<feature type="transmembrane region" description="Helical" evidence="6">
    <location>
        <begin position="898"/>
        <end position="917"/>
    </location>
</feature>
<dbReference type="PRINTS" id="PR01036">
    <property type="entry name" value="TCRTETB"/>
</dbReference>
<keyword evidence="9" id="KW-1185">Reference proteome</keyword>
<evidence type="ECO:0000256" key="2">
    <source>
        <dbReference type="ARBA" id="ARBA00022448"/>
    </source>
</evidence>
<dbReference type="PANTHER" id="PTHR43791:SF19">
    <property type="entry name" value="TRANSPORTER, PUTATIVE (AFU_ORTHOLOGUE AFUA_1G01812)-RELATED"/>
    <property type="match status" value="1"/>
</dbReference>
<feature type="transmembrane region" description="Helical" evidence="6">
    <location>
        <begin position="773"/>
        <end position="795"/>
    </location>
</feature>
<feature type="transmembrane region" description="Helical" evidence="6">
    <location>
        <begin position="97"/>
        <end position="116"/>
    </location>
</feature>
<dbReference type="FunFam" id="1.20.1250.20:FF:000068">
    <property type="entry name" value="MFS general substrate transporter"/>
    <property type="match status" value="1"/>
</dbReference>
<dbReference type="RefSeq" id="XP_043174199.1">
    <property type="nucleotide sequence ID" value="XM_043318264.1"/>
</dbReference>
<feature type="transmembrane region" description="Helical" evidence="6">
    <location>
        <begin position="253"/>
        <end position="274"/>
    </location>
</feature>
<feature type="transmembrane region" description="Helical" evidence="6">
    <location>
        <begin position="839"/>
        <end position="862"/>
    </location>
</feature>
<dbReference type="SUPFAM" id="SSF103473">
    <property type="entry name" value="MFS general substrate transporter"/>
    <property type="match status" value="2"/>
</dbReference>
<comment type="subcellular location">
    <subcellularLocation>
        <location evidence="1">Membrane</location>
        <topology evidence="1">Multi-pass membrane protein</topology>
    </subcellularLocation>
</comment>
<dbReference type="InterPro" id="IPR020846">
    <property type="entry name" value="MFS_dom"/>
</dbReference>
<feature type="transmembrane region" description="Helical" evidence="6">
    <location>
        <begin position="708"/>
        <end position="728"/>
    </location>
</feature>
<dbReference type="OrthoDB" id="2962993at2759"/>
<feature type="transmembrane region" description="Helical" evidence="6">
    <location>
        <begin position="496"/>
        <end position="516"/>
    </location>
</feature>
<feature type="transmembrane region" description="Helical" evidence="6">
    <location>
        <begin position="122"/>
        <end position="143"/>
    </location>
</feature>
<dbReference type="PROSITE" id="PS50850">
    <property type="entry name" value="MFS"/>
    <property type="match status" value="2"/>
</dbReference>
<feature type="transmembrane region" description="Helical" evidence="6">
    <location>
        <begin position="333"/>
        <end position="353"/>
    </location>
</feature>
<dbReference type="Pfam" id="PF07690">
    <property type="entry name" value="MFS_1"/>
    <property type="match status" value="2"/>
</dbReference>
<sequence length="1050" mass="114492">MVDDKSSRIVGDSTTSSVPIVPNISSNRLHVIIAGLWLCLFLSALDTTIVTTALIKISSDFDALEQATWLITAYLLTYNSFLMITAKLSDVWGLKSLLLLCASVFLIFSMACGGAQTMTQLIVFRAFQGIGGSGLYSLTFVCIMKMIVPEKIGFYSGVISSVFALANLLGPLLGGIIADRASWRWIFFMNGPIIGIAMAMLFFSMPAFDDGRTNLQRIQQLDIYGGILSVCWHIPLIFAFQEVGVSHSWGSGIVIGPLVAGIALMVLFGLYEFWITSREQRAAIFPIHFLRNTPMALTLLSQFLLGSAFYVVFVQLPQRFQGVNFTSAERAGILLLPATVVTPIGAMASGLAVKKAPVEIILVCSTAIVCVGTGLLGSLPTYSRLWPGLYGYEIIAGIALGLASPPYFVLVATSIQEKDIAVGTGALNMVRTLGGCVAVAICSAIHREHLDKKLSDFLSPEEIRGMQSSTSTIARLPADVRDRVGIVFGGSYNRQFQVTLAFTGLNVVVAVILAMVRKRSGLFGLTPKRKEGNEFMEAKDGHAYSVATSVYMASAIERPMGTSSEEEKTIGEEHLEVAKHVHTIENLPDPDAGLSEEERAAHDKALLRKLDLRLIPWLSFLYLISFLDRTNIGNAKVDGLQEDLNMTNSQYNSSLTIFFVSYSVFEPLTNVLLKKLRPSIFLPLIMIWWGICMTCMGLVHNYAGLMTARWWLGCAEAGLFPGVNYYLSCWYKRSEFGIRAAIFFSAAALAGSFGGLLAAGIAQMGGVGGKPGWAWIFILEGLATIFVGIASYWMVHDFPAEATFLSPDDRARVLRRLRADKQASAAHEDFPNKTLMFSIIYMGADGSLYAFSLFLPSILAGMGYTSTTANLLSVPPYAVAAVVTVLVGYIADRTQQRGYCNMGVSLFGIVGFAMLLGSGNPNVQYAGTFLGAIGIYPTIANTISWAANNVEGVYKRGVTLGCVIGWGNINGVVSSNIYRSRDKPRYFLGHGVVLAYLTLWLLGGSIVTRFLLAWENKKRRQGARDVWIEGKSEKEIEEMGDQRPDFLYTL</sequence>
<feature type="transmembrane region" description="Helical" evidence="6">
    <location>
        <begin position="295"/>
        <end position="313"/>
    </location>
</feature>
<protein>
    <recommendedName>
        <fullName evidence="7">Major facilitator superfamily (MFS) profile domain-containing protein</fullName>
    </recommendedName>
</protein>
<dbReference type="InterPro" id="IPR011701">
    <property type="entry name" value="MFS"/>
</dbReference>
<feature type="transmembrane region" description="Helical" evidence="6">
    <location>
        <begin position="155"/>
        <end position="177"/>
    </location>
</feature>
<dbReference type="GO" id="GO:0016020">
    <property type="term" value="C:membrane"/>
    <property type="evidence" value="ECO:0007669"/>
    <property type="project" value="UniProtKB-SubCell"/>
</dbReference>
<evidence type="ECO:0000256" key="4">
    <source>
        <dbReference type="ARBA" id="ARBA00022989"/>
    </source>
</evidence>
<dbReference type="EMBL" id="CAJRGZ010000029">
    <property type="protein sequence ID" value="CAG5183530.1"/>
    <property type="molecule type" value="Genomic_DNA"/>
</dbReference>
<feature type="transmembrane region" description="Helical" evidence="6">
    <location>
        <begin position="67"/>
        <end position="85"/>
    </location>
</feature>
<proteinExistence type="predicted"/>
<feature type="domain" description="Major facilitator superfamily (MFS) profile" evidence="7">
    <location>
        <begin position="32"/>
        <end position="521"/>
    </location>
</feature>
<evidence type="ECO:0000256" key="6">
    <source>
        <dbReference type="SAM" id="Phobius"/>
    </source>
</evidence>
<feature type="transmembrane region" description="Helical" evidence="6">
    <location>
        <begin position="31"/>
        <end position="55"/>
    </location>
</feature>
<feature type="transmembrane region" description="Helical" evidence="6">
    <location>
        <begin position="394"/>
        <end position="413"/>
    </location>
</feature>
<dbReference type="Proteomes" id="UP000676310">
    <property type="component" value="Unassembled WGS sequence"/>
</dbReference>
<evidence type="ECO:0000256" key="5">
    <source>
        <dbReference type="ARBA" id="ARBA00023136"/>
    </source>
</evidence>
<feature type="transmembrane region" description="Helical" evidence="6">
    <location>
        <begin position="680"/>
        <end position="702"/>
    </location>
</feature>
<evidence type="ECO:0000313" key="8">
    <source>
        <dbReference type="EMBL" id="CAG5183530.1"/>
    </source>
</evidence>
<keyword evidence="3 6" id="KW-0812">Transmembrane</keyword>